<organism evidence="2">
    <name type="scientific">Candidatus Enterococcus clewellii</name>
    <dbReference type="NCBI Taxonomy" id="1834193"/>
    <lineage>
        <taxon>Bacteria</taxon>
        <taxon>Bacillati</taxon>
        <taxon>Bacillota</taxon>
        <taxon>Bacilli</taxon>
        <taxon>Lactobacillales</taxon>
        <taxon>Enterococcaceae</taxon>
        <taxon>Enterococcus</taxon>
    </lineage>
</organism>
<evidence type="ECO:0000256" key="1">
    <source>
        <dbReference type="SAM" id="Phobius"/>
    </source>
</evidence>
<name>A0A242K2F3_9ENTE</name>
<reference evidence="3" key="3">
    <citation type="submission" date="2024-03" db="EMBL/GenBank/DDBJ databases">
        <title>The Genome Sequence of Enterococcus sp. DIV0242b.</title>
        <authorList>
            <consortium name="The Broad Institute Genomics Platform"/>
            <consortium name="The Broad Institute Microbial Omics Core"/>
            <consortium name="The Broad Institute Genomic Center for Infectious Diseases"/>
            <person name="Earl A."/>
            <person name="Manson A."/>
            <person name="Gilmore M."/>
            <person name="Schwartman J."/>
            <person name="Shea T."/>
            <person name="Abouelleil A."/>
            <person name="Cao P."/>
            <person name="Chapman S."/>
            <person name="Cusick C."/>
            <person name="Young S."/>
            <person name="Neafsey D."/>
            <person name="Nusbaum C."/>
            <person name="Birren B."/>
        </authorList>
    </citation>
    <scope>NUCLEOTIDE SEQUENCE</scope>
    <source>
        <strain evidence="3">9E7_DIV0242</strain>
    </source>
</reference>
<gene>
    <name evidence="3" type="ORF">A5888_001391</name>
    <name evidence="2" type="ORF">A5888_003351</name>
</gene>
<accession>A0A242K2F3</accession>
<keyword evidence="1" id="KW-0812">Transmembrane</keyword>
<feature type="transmembrane region" description="Helical" evidence="1">
    <location>
        <begin position="34"/>
        <end position="54"/>
    </location>
</feature>
<evidence type="ECO:0000313" key="3">
    <source>
        <dbReference type="EMBL" id="WYJ89668.1"/>
    </source>
</evidence>
<dbReference type="EMBL" id="CP147247">
    <property type="protein sequence ID" value="WYJ89668.1"/>
    <property type="molecule type" value="Genomic_DNA"/>
</dbReference>
<protein>
    <submittedName>
        <fullName evidence="2">Uncharacterized protein</fullName>
    </submittedName>
</protein>
<dbReference type="AlphaFoldDB" id="A0A242K2F3"/>
<keyword evidence="1" id="KW-1133">Transmembrane helix</keyword>
<reference evidence="2" key="1">
    <citation type="submission" date="2017-05" db="EMBL/GenBank/DDBJ databases">
        <title>The Genome Sequence of Enterococcus sp. 9E7_DIV0242.</title>
        <authorList>
            <consortium name="The Broad Institute Genomics Platform"/>
            <consortium name="The Broad Institute Genomic Center for Infectious Diseases"/>
            <person name="Earl A."/>
            <person name="Manson A."/>
            <person name="Schwartman J."/>
            <person name="Gilmore M."/>
            <person name="Abouelleil A."/>
            <person name="Cao P."/>
            <person name="Chapman S."/>
            <person name="Cusick C."/>
            <person name="Shea T."/>
            <person name="Young S."/>
            <person name="Neafsey D."/>
            <person name="Nusbaum C."/>
            <person name="Birren B."/>
        </authorList>
    </citation>
    <scope>NUCLEOTIDE SEQUENCE [LARGE SCALE GENOMIC DNA]</scope>
    <source>
        <strain evidence="2">9E7_DIV0242</strain>
    </source>
</reference>
<feature type="transmembrane region" description="Helical" evidence="1">
    <location>
        <begin position="9"/>
        <end position="28"/>
    </location>
</feature>
<dbReference type="RefSeq" id="WP_170924858.1">
    <property type="nucleotide sequence ID" value="NZ_CP147247.1"/>
</dbReference>
<keyword evidence="4" id="KW-1185">Reference proteome</keyword>
<evidence type="ECO:0000313" key="4">
    <source>
        <dbReference type="Proteomes" id="UP000195141"/>
    </source>
</evidence>
<keyword evidence="1" id="KW-0472">Membrane</keyword>
<reference evidence="3" key="2">
    <citation type="submission" date="2017-05" db="EMBL/GenBank/DDBJ databases">
        <authorList>
            <consortium name="The Broad Institute Genomics Platform"/>
            <consortium name="The Broad Institute Genomic Center for Infectious Diseases"/>
            <person name="Earl A."/>
            <person name="Manson A."/>
            <person name="Schwartman J."/>
            <person name="Gilmore M."/>
            <person name="Abouelleil A."/>
            <person name="Cao P."/>
            <person name="Chapman S."/>
            <person name="Cusick C."/>
            <person name="Shea T."/>
            <person name="Young S."/>
            <person name="Neafsey D."/>
            <person name="Nusbaum C."/>
            <person name="Birren B."/>
        </authorList>
    </citation>
    <scope>NUCLEOTIDE SEQUENCE</scope>
    <source>
        <strain evidence="3">9E7_DIV0242</strain>
    </source>
</reference>
<sequence length="57" mass="6788">MKQRLAQTFILTFLYLVVANIGNFFFGVDKAFNWTTTLWEALFFAIFIFLLLGYRKK</sequence>
<dbReference type="Proteomes" id="UP000195141">
    <property type="component" value="Chromosome"/>
</dbReference>
<dbReference type="EMBL" id="NGMM01000006">
    <property type="protein sequence ID" value="OTP12772.1"/>
    <property type="molecule type" value="Genomic_DNA"/>
</dbReference>
<evidence type="ECO:0000313" key="2">
    <source>
        <dbReference type="EMBL" id="OTP12772.1"/>
    </source>
</evidence>
<proteinExistence type="predicted"/>